<feature type="chain" id="PRO_5025622877" description="NAD-dependent epimerase/dehydratase domain-containing protein" evidence="1">
    <location>
        <begin position="17"/>
        <end position="165"/>
    </location>
</feature>
<gene>
    <name evidence="2" type="ORF">C3L33_12836</name>
</gene>
<evidence type="ECO:0000313" key="3">
    <source>
        <dbReference type="Proteomes" id="UP000428333"/>
    </source>
</evidence>
<dbReference type="EMBL" id="QEFC01001864">
    <property type="protein sequence ID" value="KAE9455207.1"/>
    <property type="molecule type" value="Genomic_DNA"/>
</dbReference>
<dbReference type="AlphaFoldDB" id="A0A6A4LKU2"/>
<evidence type="ECO:0000256" key="1">
    <source>
        <dbReference type="SAM" id="SignalP"/>
    </source>
</evidence>
<reference evidence="2 3" key="1">
    <citation type="journal article" date="2019" name="Genome Biol. Evol.">
        <title>The Rhododendron genome and chromosomal organization provide insight into shared whole-genome duplications across the heath family (Ericaceae).</title>
        <authorList>
            <person name="Soza V.L."/>
            <person name="Lindsley D."/>
            <person name="Waalkes A."/>
            <person name="Ramage E."/>
            <person name="Patwardhan R.P."/>
            <person name="Burton J.N."/>
            <person name="Adey A."/>
            <person name="Kumar A."/>
            <person name="Qiu R."/>
            <person name="Shendure J."/>
            <person name="Hall B."/>
        </authorList>
    </citation>
    <scope>NUCLEOTIDE SEQUENCE [LARGE SCALE GENOMIC DNA]</scope>
    <source>
        <strain evidence="2">RSF 1966-606</strain>
    </source>
</reference>
<evidence type="ECO:0008006" key="4">
    <source>
        <dbReference type="Google" id="ProtNLM"/>
    </source>
</evidence>
<proteinExistence type="predicted"/>
<keyword evidence="1" id="KW-0732">Signal</keyword>
<keyword evidence="3" id="KW-1185">Reference proteome</keyword>
<feature type="non-terminal residue" evidence="2">
    <location>
        <position position="1"/>
    </location>
</feature>
<sequence length="165" mass="18366">MLLILELTVSVWNVLTIREAALSWNGEGSFLFTSSSAPYDCNDNGQCYEVSPVVPIGRSARTDVLLKAEKVVLESGGCVVRLAGLYISFIKCEQGIMDLVSRSGKFSKKFEGFTADWYINMHRYNSFFSLAGTSDPLGKKLNNVKTREEIGWEPKYPSFANFLGL</sequence>
<dbReference type="Proteomes" id="UP000428333">
    <property type="component" value="Linkage Group LG07"/>
</dbReference>
<organism evidence="2 3">
    <name type="scientific">Rhododendron williamsianum</name>
    <dbReference type="NCBI Taxonomy" id="262921"/>
    <lineage>
        <taxon>Eukaryota</taxon>
        <taxon>Viridiplantae</taxon>
        <taxon>Streptophyta</taxon>
        <taxon>Embryophyta</taxon>
        <taxon>Tracheophyta</taxon>
        <taxon>Spermatophyta</taxon>
        <taxon>Magnoliopsida</taxon>
        <taxon>eudicotyledons</taxon>
        <taxon>Gunneridae</taxon>
        <taxon>Pentapetalae</taxon>
        <taxon>asterids</taxon>
        <taxon>Ericales</taxon>
        <taxon>Ericaceae</taxon>
        <taxon>Ericoideae</taxon>
        <taxon>Rhodoreae</taxon>
        <taxon>Rhododendron</taxon>
    </lineage>
</organism>
<accession>A0A6A4LKU2</accession>
<protein>
    <recommendedName>
        <fullName evidence="4">NAD-dependent epimerase/dehydratase domain-containing protein</fullName>
    </recommendedName>
</protein>
<name>A0A6A4LKU2_9ERIC</name>
<feature type="signal peptide" evidence="1">
    <location>
        <begin position="1"/>
        <end position="16"/>
    </location>
</feature>
<comment type="caution">
    <text evidence="2">The sequence shown here is derived from an EMBL/GenBank/DDBJ whole genome shotgun (WGS) entry which is preliminary data.</text>
</comment>
<dbReference type="OrthoDB" id="674948at2759"/>
<evidence type="ECO:0000313" key="2">
    <source>
        <dbReference type="EMBL" id="KAE9455207.1"/>
    </source>
</evidence>